<gene>
    <name evidence="3" type="ORF">SAMN04487894_1073</name>
</gene>
<keyword evidence="2" id="KW-1133">Transmembrane helix</keyword>
<keyword evidence="2" id="KW-0472">Membrane</keyword>
<feature type="compositionally biased region" description="Polar residues" evidence="1">
    <location>
        <begin position="439"/>
        <end position="454"/>
    </location>
</feature>
<dbReference type="STRING" id="1285928.SAMN04487894_1073"/>
<evidence type="ECO:0000313" key="3">
    <source>
        <dbReference type="EMBL" id="SDD21319.1"/>
    </source>
</evidence>
<evidence type="ECO:0000256" key="1">
    <source>
        <dbReference type="SAM" id="MobiDB-lite"/>
    </source>
</evidence>
<dbReference type="Proteomes" id="UP000198757">
    <property type="component" value="Unassembled WGS sequence"/>
</dbReference>
<evidence type="ECO:0000313" key="4">
    <source>
        <dbReference type="Proteomes" id="UP000198757"/>
    </source>
</evidence>
<keyword evidence="4" id="KW-1185">Reference proteome</keyword>
<reference evidence="4" key="1">
    <citation type="submission" date="2016-10" db="EMBL/GenBank/DDBJ databases">
        <authorList>
            <person name="Varghese N."/>
            <person name="Submissions S."/>
        </authorList>
    </citation>
    <scope>NUCLEOTIDE SEQUENCE [LARGE SCALE GENOMIC DNA]</scope>
    <source>
        <strain evidence="4">DSM 25811 / CCM 8410 / LMG 26954 / E90</strain>
    </source>
</reference>
<dbReference type="EMBL" id="FMZO01000007">
    <property type="protein sequence ID" value="SDD21319.1"/>
    <property type="molecule type" value="Genomic_DNA"/>
</dbReference>
<dbReference type="OrthoDB" id="1205007at2"/>
<dbReference type="RefSeq" id="WP_090390628.1">
    <property type="nucleotide sequence ID" value="NZ_FMZO01000007.1"/>
</dbReference>
<feature type="transmembrane region" description="Helical" evidence="2">
    <location>
        <begin position="1113"/>
        <end position="1133"/>
    </location>
</feature>
<feature type="region of interest" description="Disordered" evidence="1">
    <location>
        <begin position="436"/>
        <end position="457"/>
    </location>
</feature>
<feature type="region of interest" description="Disordered" evidence="1">
    <location>
        <begin position="671"/>
        <end position="697"/>
    </location>
</feature>
<evidence type="ECO:0000256" key="2">
    <source>
        <dbReference type="SAM" id="Phobius"/>
    </source>
</evidence>
<accession>A0A1G6SX07</accession>
<feature type="compositionally biased region" description="Pro residues" evidence="1">
    <location>
        <begin position="678"/>
        <end position="697"/>
    </location>
</feature>
<keyword evidence="2" id="KW-0812">Transmembrane</keyword>
<proteinExistence type="predicted"/>
<organism evidence="3 4">
    <name type="scientific">Niabella drilacis (strain DSM 25811 / CCM 8410 / CCUG 62505 / LMG 26954 / E90)</name>
    <dbReference type="NCBI Taxonomy" id="1285928"/>
    <lineage>
        <taxon>Bacteria</taxon>
        <taxon>Pseudomonadati</taxon>
        <taxon>Bacteroidota</taxon>
        <taxon>Chitinophagia</taxon>
        <taxon>Chitinophagales</taxon>
        <taxon>Chitinophagaceae</taxon>
        <taxon>Niabella</taxon>
    </lineage>
</organism>
<name>A0A1G6SX07_NIADE</name>
<sequence>MPRKLGLFDLLAPQYLAGIQLPQQVSSYLSILAVDELNSFYDDNFVVYTGTASFEDSGSGTAEVVHEEPSGTRFTWEKKNLGFRMMIPRDGAEFVDMAANSSSDGKLPQVAALLNDLRPQPDADMDVLPVQVVDYPAVAFRLELLIDVLNFSLGDTWKPGTIDPSNNRVKIDPEHASERVTISLPKVLISYTQTDNANDLNPQVKIESWGVAGFDAPQDLAMGELIRMHPSIAVHQSEHVAFSIDQVVLDLSKDATPPEILDHFGVDEDWTGIYIGQALLYYSNDQGLGFNLRFKDALISFDGEVTLEAALDLYLNETLSNLSTTPVFYNGAQRVNGLVRGIIDPPVSVLPAGQPTGRITVPQGTVMQLDISGGMPAYTIEVLENGTNIWNGSARSATFNTPGDRNVFIAVTDSATGVSGPGHSSEYIKVTVQAPSAPAPQQGTSADNPASTDPLQPLDPFNITGNDTNHELAISSSGETVGLTVRGPEPFSLTVTGGASPQTFTNQRTVQLTVPNDTHLSVSLTFQGNPGGALPVQPEALFTFKRPTTGSGDMSGYTSNPMSTDDSIFTASWNSIRANFPDAAGIASIHLEGWASNDPSGATADINLSDRRAQVVKTLLEQLYPGITPTKHANGHSGLPYTPDSNASNRMVRITFTSAATADHAITATVHRPAYNPGDPPPAPAPPAPPQAPPLPNSIPPVLKQLGIRVKVERNRLSLLELYGKIDFQTEMEDRLRTESGESNGLELNNGNPNDGTVDFKIGYQYDQATHETTLVFMLKSDATDTDGLLHMDNNADRTDRLKNIFGALLLFAPIINSAATKVGQNTDDAGAWISLAVGLGVPVAIGSLNVFRTRRVILFGGEARTRFVTPAAGEPLRSFDIGLVFDYEVQFDIICEQLGIGRDRLPGAGAPLPPPLRARYKAIGFNLNYSDTPAYKGLTYTPVFDASRGYDLDLSDPSLFRLPDPLGQLFNIAGARIARFNPVTLEIDFVIKVDLGVITVDRFKLKIPLDPPGVPQIIPSGVRVNIPGVLVGSGYVEILDTTVQVPVNENNPDEGFREIPAKGVQGGLDLTLVSLKIRIAANVGVGTIKDPVTKREAISVFVGLRVEFPTPIILGATGLGIYGFLGVFAMHYKRLEPAADPTSAVGPALRWLINADGDPTKLKNGSTALWGMALDRWSFGVGVLLGTTEGGFLVNLQGMFVLELPGPRILIMVKAKIVSVLPSNPAQPATELQVGIIGIVDIDFGRQQLTLGVMLNFSIKQVLAVTLPIELYFSWNNPSNWHLWLGTIAQPASATILDIVRGSAYLMLQGNELDYSKFGNRVPAFLRNKKLNGIAIAIGLEAALVLGDESAGVYLKIAAGAHFGVSFSPFLVVGTMYFEGKLRLVIISIGARGSFDVMVSQISGTNDLKVYMHGEICGSIDLFFFEISACVGLTIGDDNYDVEAPPLIRGVYLQSFSPVLTSGQGSTKPIDASLGNAHDLASGPVPSNLLSVPIDSLPVIQLHAAPLVDGNFAASSFIQSPGTYSGTGGTIALSDEVQVTYTLTSVTLTENGAGYTDPSGKPPSVWRIDRPNNGSPTDTSIDLATFSRTPTTAPHAVERSTELDTNVTVRWQDACKKPAPPAPVLFTFCEQTIGYSSNGWTLTGIPKPDPDGTVRLKAVNTTLRVVESTPNKKFSSFDILMSEAGYGTCNAAKILGIDQYNVQVPPSRERKCFKLTRSRKEYAANPLIVEKELEIFSAAEKRSFYTTARGFIKHTELKPFESPYKTHFRLIKEQIGLSIREYMRIDVLKDPVNEIDFTFTSFNTKAKEEPRMIFYAYDAAGKLVDKQLFIDKSRKEETHVVSLTGENIKHIIVYNRNFTGQFLQLCYTRIRKPELDRFKDMLKCFRTLQLPYCSRPDEKKRREFIEWLKDEEIKKYYDSAGNCCYIHFETGPCASILFYGGLLNQLKESTQATQLSEAIAKRIKVEELDADGNVLHTYSLAELVTDYDVALPSDIPGDWLNAGLPWRPKMIPTLAYLNSGFFNQYRKILFLVKPQSAATTRIRICACDRSIGYPLLLVSAIETLQLSEVAQNAQVGEMLQTEQETLTGYLNDNSPIPLLKPGKEYRISVNYHVKIETRQKKSDPFKVKKEANKTQSFAFRTDGKPPLPLAPYVLGTSPVMDEGFHFYKDPVCVVFNDNAFLKMYQAYGKQLKAVIRGADGQPVFQSPEIVSTLEAIPATVKTPYREAIEKLIEEGKLPCIGEISFPTHAIYTPPFELKPLMPYTFDLEFDPKDPVAADQSEQPLFRRGFKTSRYANLEAFTADLQSTAVKHKALTGSFAGLPAPGGGPDPGVHTLSDIDFENMLTAAGIAPSNAGEQTGFTLCWSNQAGDFAPYALLIDAAEPVWRTRTEAVKKPVLNAQMTEIDPNFKIYENTPVDSMILKQKAGETVILQFVKSTSGTRTLVVFKNIVIPPAGLSTTVNIVQPASAFYNFPDKTLPLITLNLSAKAPWED</sequence>
<protein>
    <recommendedName>
        <fullName evidence="5">OmpA family protein</fullName>
    </recommendedName>
</protein>
<evidence type="ECO:0008006" key="5">
    <source>
        <dbReference type="Google" id="ProtNLM"/>
    </source>
</evidence>